<dbReference type="Gene3D" id="3.40.630.190">
    <property type="entry name" value="LCP protein"/>
    <property type="match status" value="1"/>
</dbReference>
<dbReference type="Proteomes" id="UP000283832">
    <property type="component" value="Unassembled WGS sequence"/>
</dbReference>
<organism evidence="4 5">
    <name type="scientific">Micromonospora radicis</name>
    <dbReference type="NCBI Taxonomy" id="1894971"/>
    <lineage>
        <taxon>Bacteria</taxon>
        <taxon>Bacillati</taxon>
        <taxon>Actinomycetota</taxon>
        <taxon>Actinomycetes</taxon>
        <taxon>Micromonosporales</taxon>
        <taxon>Micromonosporaceae</taxon>
        <taxon>Micromonospora</taxon>
    </lineage>
</organism>
<dbReference type="OrthoDB" id="9782542at2"/>
<evidence type="ECO:0000313" key="5">
    <source>
        <dbReference type="Proteomes" id="UP000283832"/>
    </source>
</evidence>
<dbReference type="AlphaFoldDB" id="A0A418MX80"/>
<dbReference type="RefSeq" id="WP_119573968.1">
    <property type="nucleotide sequence ID" value="NZ_QXEC01000005.1"/>
</dbReference>
<gene>
    <name evidence="4" type="ORF">D2L64_07405</name>
</gene>
<dbReference type="InterPro" id="IPR050922">
    <property type="entry name" value="LytR/CpsA/Psr_CW_biosynth"/>
</dbReference>
<dbReference type="Pfam" id="PF03816">
    <property type="entry name" value="LytR_cpsA_psr"/>
    <property type="match status" value="1"/>
</dbReference>
<dbReference type="PANTHER" id="PTHR33392:SF6">
    <property type="entry name" value="POLYISOPRENYL-TEICHOIC ACID--PEPTIDOGLYCAN TEICHOIC ACID TRANSFERASE TAGU"/>
    <property type="match status" value="1"/>
</dbReference>
<evidence type="ECO:0000313" key="4">
    <source>
        <dbReference type="EMBL" id="RIV39638.1"/>
    </source>
</evidence>
<accession>A0A418MX80</accession>
<keyword evidence="2" id="KW-0472">Membrane</keyword>
<keyword evidence="5" id="KW-1185">Reference proteome</keyword>
<evidence type="ECO:0000256" key="2">
    <source>
        <dbReference type="SAM" id="Phobius"/>
    </source>
</evidence>
<name>A0A418MX80_9ACTN</name>
<dbReference type="PANTHER" id="PTHR33392">
    <property type="entry name" value="POLYISOPRENYL-TEICHOIC ACID--PEPTIDOGLYCAN TEICHOIC ACID TRANSFERASE TAGU"/>
    <property type="match status" value="1"/>
</dbReference>
<proteinExistence type="inferred from homology"/>
<feature type="transmembrane region" description="Helical" evidence="2">
    <location>
        <begin position="30"/>
        <end position="57"/>
    </location>
</feature>
<comment type="similarity">
    <text evidence="1">Belongs to the LytR/CpsA/Psr (LCP) family.</text>
</comment>
<feature type="domain" description="Cell envelope-related transcriptional attenuator" evidence="3">
    <location>
        <begin position="105"/>
        <end position="255"/>
    </location>
</feature>
<evidence type="ECO:0000256" key="1">
    <source>
        <dbReference type="ARBA" id="ARBA00006068"/>
    </source>
</evidence>
<dbReference type="NCBIfam" id="TIGR00350">
    <property type="entry name" value="lytR_cpsA_psr"/>
    <property type="match status" value="1"/>
</dbReference>
<keyword evidence="2" id="KW-1133">Transmembrane helix</keyword>
<dbReference type="InterPro" id="IPR004474">
    <property type="entry name" value="LytR_CpsA_psr"/>
</dbReference>
<comment type="caution">
    <text evidence="4">The sequence shown here is derived from an EMBL/GenBank/DDBJ whole genome shotgun (WGS) entry which is preliminary data.</text>
</comment>
<dbReference type="EMBL" id="QXEC01000005">
    <property type="protein sequence ID" value="RIV39638.1"/>
    <property type="molecule type" value="Genomic_DNA"/>
</dbReference>
<evidence type="ECO:0000259" key="3">
    <source>
        <dbReference type="Pfam" id="PF03816"/>
    </source>
</evidence>
<sequence length="352" mass="38183">MPRDFDLTRWDHVGTTDAGTPVGRTSPHRWIRLTALIGALVLALVVVGGGLGGWLYIRSLEQRISKVDAFQGLLAEQRPPRAVDEALNILVVGRDEPDGTDTTARADSIMLVHIPHSRDRAYLISIPRDTWTDVPTSPDGGDTRKGKINAALAWGGVPLLVRAVENFTSVRVDHVVLLDFTGFTKVIDILGGVDVTVDTSFTSAYAAGRVFRPGVHRMDSTVALEYARERHQFADGDFSRMRHQQAIVAAVLQEVTRKGILTSPGRLDDFLRVAAGAVEVDHDLPVAETVWGLRLIGAEDLTFLTSPNVGPGMVGDQSVILPDEPAAAELFAAVRSGTVNKWLAEHPEATVR</sequence>
<protein>
    <submittedName>
        <fullName evidence="4">LytR family transcriptional regulator</fullName>
    </submittedName>
</protein>
<reference evidence="4 5" key="1">
    <citation type="submission" date="2018-08" db="EMBL/GenBank/DDBJ databases">
        <title>Jishengella sp. nov., isolated from a root of Azadirachta indica A. Juss. var. siamensis Valenton.</title>
        <authorList>
            <person name="Kuncharoen N."/>
            <person name="Tanasupawat S."/>
            <person name="Kudo T."/>
            <person name="Ohkuma M."/>
        </authorList>
    </citation>
    <scope>NUCLEOTIDE SEQUENCE [LARGE SCALE GENOMIC DNA]</scope>
    <source>
        <strain evidence="4 5">AZ1-13</strain>
    </source>
</reference>
<keyword evidence="2" id="KW-0812">Transmembrane</keyword>